<feature type="domain" description="FIST C-domain" evidence="2">
    <location>
        <begin position="912"/>
        <end position="1065"/>
    </location>
</feature>
<proteinExistence type="predicted"/>
<dbReference type="GO" id="GO:0032436">
    <property type="term" value="P:positive regulation of proteasomal ubiquitin-dependent protein catabolic process"/>
    <property type="evidence" value="ECO:0007669"/>
    <property type="project" value="TreeGrafter"/>
</dbReference>
<organism evidence="3 4">
    <name type="scientific">Populus alba x Populus x berolinensis</name>
    <dbReference type="NCBI Taxonomy" id="444605"/>
    <lineage>
        <taxon>Eukaryota</taxon>
        <taxon>Viridiplantae</taxon>
        <taxon>Streptophyta</taxon>
        <taxon>Embryophyta</taxon>
        <taxon>Tracheophyta</taxon>
        <taxon>Spermatophyta</taxon>
        <taxon>Magnoliopsida</taxon>
        <taxon>eudicotyledons</taxon>
        <taxon>Gunneridae</taxon>
        <taxon>Pentapetalae</taxon>
        <taxon>rosids</taxon>
        <taxon>fabids</taxon>
        <taxon>Malpighiales</taxon>
        <taxon>Salicaceae</taxon>
        <taxon>Saliceae</taxon>
        <taxon>Populus</taxon>
    </lineage>
</organism>
<feature type="domain" description="FIST C-domain" evidence="2">
    <location>
        <begin position="1066"/>
        <end position="1195"/>
    </location>
</feature>
<dbReference type="EMBL" id="JAQIZT010000011">
    <property type="protein sequence ID" value="KAJ6978595.1"/>
    <property type="molecule type" value="Genomic_DNA"/>
</dbReference>
<protein>
    <recommendedName>
        <fullName evidence="5">F-box/LRR-repeat protein</fullName>
    </recommendedName>
</protein>
<accession>A0AAD6M4B4</accession>
<evidence type="ECO:0000313" key="4">
    <source>
        <dbReference type="Proteomes" id="UP001164929"/>
    </source>
</evidence>
<feature type="domain" description="F-box" evidence="1">
    <location>
        <begin position="1238"/>
        <end position="1278"/>
    </location>
</feature>
<gene>
    <name evidence="3" type="ORF">NC653_026892</name>
</gene>
<feature type="domain" description="F-box" evidence="1">
    <location>
        <begin position="18"/>
        <end position="58"/>
    </location>
</feature>
<dbReference type="SUPFAM" id="SSF81383">
    <property type="entry name" value="F-box domain"/>
    <property type="match status" value="3"/>
</dbReference>
<dbReference type="GO" id="GO:0000209">
    <property type="term" value="P:protein polyubiquitination"/>
    <property type="evidence" value="ECO:0007669"/>
    <property type="project" value="TreeGrafter"/>
</dbReference>
<sequence length="1725" mass="187662">MEKKPKEARTPLTGFASINEDLVQNILKRTPASSFASAACVCKSWNQICNQILSKPKLASAFSLNPDQKVASQEVVNKVLSEPIRPQFAIANVIGSGVDLSETLNFLAAKLGSKTPIIVSCANGIIGRDAVTDEHQEVMLEDFWADAASKNSGFGVLLTVGFFPGLQVEAIPLLRPRKAASGMAMVDKFVMDIRNYAAYVSGSTSPALVIMFGGEKAEQKPVMEKLDHAMSRETFIAGDERAQFLYKSGIESTNVHGSGTEYISDAVVLVFARDRHRASDVGEIQFHSALSSGVSTIGPRYKVVSVKEIQPETDLTTCLKARREGEQEILGGQRIIDDINNELVNKTELFIGVSKQRQCDIGSENPKLLRSLAFHEVKGGDGDHLFVSGDGIGSGDYFHFYHSDPKAALSSTSNVSKNFRNLKLDWRSCQLHAGGVGSKEVVGGLVFSCWGRGESFFGHSNVDSSPFLDNFPGIPMAGIFCYGEVGRGFTLLNADDHEDHEEQTSCCCLHHYICVGVLYSSTSKALEFVHLLIDGLPEVIWSFEALDDLLSEWIGCNLRMFFVSLIHLTRFHCKISAMEKKPKEPLTPLTGFASINEDLVQNILKRTPATSFASAACVSKSWNDNCNQILSKPKLASAFSLNPDPKVALQEVVSKVLSEPIRPQFAIANVIENGVEYLSETLYLLAAKLGSKTPIIVSCTNGIIGRDAVTGEHKEVMLEDFWVDAASNNSGFGMLLTVGYLPGLKVEAFPLLRPRKAGPVAMIDNFVMDIKNYSASVSGSTSPALIIMFGGEEADLKPVMEKLDHAMSRETIIAGGMRSQFLYRRGTEARNVNGSSTKYFTDAVALIFARDEDKPSGEGKIQFHSAISSGVSAIGPRYKAVSVKETQSETGLTTWLTARRQGEQEILGGQMIIDSIESELVNKTELFIGVSKQRQCVIGSENPKLLRSLALHQVKGGDGEHLLVSGDGIGSGDYFHFYHSDPKAALCACSNVSKYFRNLKLDCRSCQLHGGGVGSKEVVGGLVFSCWGRGESFFGHSNVDSSPFLDNFPGIPMAGIFGCGEVGRGFTMLNADDHEDQEEKTSCCCLHSEGVMCQPDQLDDPKLGDDYPRDNPKAALSSTSNVSKNFRNLKLDWRSCQLHAGGVGSKEVVGGLVFSCWGRGESFFGHSNVDSSPFLDNFPGIPMAGIFCYGEVGRGFTLLNADDHEDHEEQTSCCCLHISAMERKPKEPRTPLTGFASINEDLVQNILKRTPATSFAAAACVCKSWNQTCNQILSKPKLASAFSLNPDQKVASQEVVNKVLSEPIRPQFAIANVIGSGVDLSETLNFLAAKLGSKTPIIVSCANGIIGRDAVTDEHQEVMLEDFWADAASKNSGFGVLLTAASGMAMVDKFVMDIRNYSANVSGSTSPALLIMFGVLEVDNIYFMLQIMPRRGKLSLRRAQFLYKSGIESRNVHGSGNEYISDAVVLVFARDRHRASDVGEIQFHSALSSGVSTVGPRYKVVSVKEIQPETDLTTCLKARREGEQEILGGQRIIDEINNELVNKTELFIGVSKQRQCDIGSENPKLLRSLAFHEVKGGDGEHLFVSGDGIGSGDYFHFYHSDPKAALCACSNVSKNFRNLKLDWRSCQLHAGGVGSKEVVGGLVFSCWGRGESFFGHSNVDSSPFLDNFPGIPMAGIFCYGEVGRGFTMLNADDHEDQEEQTSCCCLHVYSTIYVLVSYTPAPLKH</sequence>
<comment type="caution">
    <text evidence="3">The sequence shown here is derived from an EMBL/GenBank/DDBJ whole genome shotgun (WGS) entry which is preliminary data.</text>
</comment>
<dbReference type="Pfam" id="PF00646">
    <property type="entry name" value="F-box"/>
    <property type="match status" value="3"/>
</dbReference>
<name>A0AAD6M4B4_9ROSI</name>
<keyword evidence="4" id="KW-1185">Reference proteome</keyword>
<feature type="domain" description="FIST C-domain" evidence="2">
    <location>
        <begin position="1528"/>
        <end position="1685"/>
    </location>
</feature>
<feature type="domain" description="F-box" evidence="1">
    <location>
        <begin position="595"/>
        <end position="635"/>
    </location>
</feature>
<reference evidence="3" key="1">
    <citation type="journal article" date="2023" name="Mol. Ecol. Resour.">
        <title>Chromosome-level genome assembly of a triploid poplar Populus alba 'Berolinensis'.</title>
        <authorList>
            <person name="Chen S."/>
            <person name="Yu Y."/>
            <person name="Wang X."/>
            <person name="Wang S."/>
            <person name="Zhang T."/>
            <person name="Zhou Y."/>
            <person name="He R."/>
            <person name="Meng N."/>
            <person name="Wang Y."/>
            <person name="Liu W."/>
            <person name="Liu Z."/>
            <person name="Liu J."/>
            <person name="Guo Q."/>
            <person name="Huang H."/>
            <person name="Sederoff R.R."/>
            <person name="Wang G."/>
            <person name="Qu G."/>
            <person name="Chen S."/>
        </authorList>
    </citation>
    <scope>NUCLEOTIDE SEQUENCE</scope>
    <source>
        <strain evidence="3">SC-2020</strain>
    </source>
</reference>
<evidence type="ECO:0000259" key="2">
    <source>
        <dbReference type="SMART" id="SM01204"/>
    </source>
</evidence>
<dbReference type="InterPro" id="IPR001810">
    <property type="entry name" value="F-box_dom"/>
</dbReference>
<dbReference type="InterPro" id="IPR036047">
    <property type="entry name" value="F-box-like_dom_sf"/>
</dbReference>
<evidence type="ECO:0000259" key="1">
    <source>
        <dbReference type="SMART" id="SM00256"/>
    </source>
</evidence>
<evidence type="ECO:0000313" key="3">
    <source>
        <dbReference type="EMBL" id="KAJ6978595.1"/>
    </source>
</evidence>
<dbReference type="PANTHER" id="PTHR14939">
    <property type="entry name" value="F-BOX ONLY PROTEIN 22"/>
    <property type="match status" value="1"/>
</dbReference>
<dbReference type="InterPro" id="IPR019494">
    <property type="entry name" value="FIST_C"/>
</dbReference>
<dbReference type="SMART" id="SM00256">
    <property type="entry name" value="FBOX"/>
    <property type="match status" value="3"/>
</dbReference>
<dbReference type="PANTHER" id="PTHR14939:SF5">
    <property type="entry name" value="F-BOX ONLY PROTEIN 22"/>
    <property type="match status" value="1"/>
</dbReference>
<dbReference type="SMART" id="SM01204">
    <property type="entry name" value="FIST_C"/>
    <property type="match status" value="4"/>
</dbReference>
<dbReference type="Proteomes" id="UP001164929">
    <property type="component" value="Chromosome 11"/>
</dbReference>
<dbReference type="Pfam" id="PF10442">
    <property type="entry name" value="FIST_C"/>
    <property type="match status" value="1"/>
</dbReference>
<feature type="domain" description="FIST C-domain" evidence="2">
    <location>
        <begin position="331"/>
        <end position="488"/>
    </location>
</feature>
<evidence type="ECO:0008006" key="5">
    <source>
        <dbReference type="Google" id="ProtNLM"/>
    </source>
</evidence>